<dbReference type="WBParaSite" id="PSAMB.scaffold3861size16599.g22790.t1">
    <property type="protein sequence ID" value="PSAMB.scaffold3861size16599.g22790.t1"/>
    <property type="gene ID" value="PSAMB.scaffold3861size16599.g22790"/>
</dbReference>
<name>A0A914WE39_9BILA</name>
<evidence type="ECO:0000313" key="2">
    <source>
        <dbReference type="WBParaSite" id="PSAMB.scaffold3861size16599.g22790.t1"/>
    </source>
</evidence>
<keyword evidence="1" id="KW-1185">Reference proteome</keyword>
<dbReference type="Proteomes" id="UP000887566">
    <property type="component" value="Unplaced"/>
</dbReference>
<accession>A0A914WE39</accession>
<evidence type="ECO:0000313" key="1">
    <source>
        <dbReference type="Proteomes" id="UP000887566"/>
    </source>
</evidence>
<sequence length="117" mass="13039">MPQDRQPCRYREETRAAKGIAVSVCCPDKIRPTRPLSPVSRLTPQRTSDLAQAAQVRSSTCAAPVNNRLNQAPPTSHWSTPDDPACLKWRHTFPPSQNNQIPTFAPFVSFTLETVIL</sequence>
<protein>
    <submittedName>
        <fullName evidence="2">Uncharacterized protein</fullName>
    </submittedName>
</protein>
<reference evidence="2" key="1">
    <citation type="submission" date="2022-11" db="UniProtKB">
        <authorList>
            <consortium name="WormBaseParasite"/>
        </authorList>
    </citation>
    <scope>IDENTIFICATION</scope>
</reference>
<dbReference type="AlphaFoldDB" id="A0A914WE39"/>
<organism evidence="1 2">
    <name type="scientific">Plectus sambesii</name>
    <dbReference type="NCBI Taxonomy" id="2011161"/>
    <lineage>
        <taxon>Eukaryota</taxon>
        <taxon>Metazoa</taxon>
        <taxon>Ecdysozoa</taxon>
        <taxon>Nematoda</taxon>
        <taxon>Chromadorea</taxon>
        <taxon>Plectida</taxon>
        <taxon>Plectina</taxon>
        <taxon>Plectoidea</taxon>
        <taxon>Plectidae</taxon>
        <taxon>Plectus</taxon>
    </lineage>
</organism>
<proteinExistence type="predicted"/>